<dbReference type="InterPro" id="IPR020103">
    <property type="entry name" value="PsdUridine_synth_cat_dom_sf"/>
</dbReference>
<evidence type="ECO:0000256" key="1">
    <source>
        <dbReference type="ARBA" id="ARBA00000073"/>
    </source>
</evidence>
<feature type="domain" description="Pseudouridine synthase RsuA/RluA-like" evidence="5">
    <location>
        <begin position="89"/>
        <end position="241"/>
    </location>
</feature>
<dbReference type="RefSeq" id="WP_055061670.1">
    <property type="nucleotide sequence ID" value="NZ_CP100127.1"/>
</dbReference>
<dbReference type="EMBL" id="CVRQ01000018">
    <property type="protein sequence ID" value="CRL36798.1"/>
    <property type="molecule type" value="Genomic_DNA"/>
</dbReference>
<keyword evidence="4" id="KW-0413">Isomerase</keyword>
<dbReference type="PANTHER" id="PTHR21600">
    <property type="entry name" value="MITOCHONDRIAL RNA PSEUDOURIDINE SYNTHASE"/>
    <property type="match status" value="1"/>
</dbReference>
<gene>
    <name evidence="6" type="ORF">T1815_14241</name>
</gene>
<dbReference type="Pfam" id="PF00849">
    <property type="entry name" value="PseudoU_synth_2"/>
    <property type="match status" value="1"/>
</dbReference>
<evidence type="ECO:0000259" key="5">
    <source>
        <dbReference type="Pfam" id="PF00849"/>
    </source>
</evidence>
<dbReference type="EC" id="5.4.99.-" evidence="4"/>
<accession>A0A0M6WLU7</accession>
<evidence type="ECO:0000256" key="4">
    <source>
        <dbReference type="RuleBase" id="RU362028"/>
    </source>
</evidence>
<dbReference type="GO" id="GO:0000455">
    <property type="term" value="P:enzyme-directed rRNA pseudouridine synthesis"/>
    <property type="evidence" value="ECO:0007669"/>
    <property type="project" value="TreeGrafter"/>
</dbReference>
<evidence type="ECO:0000313" key="7">
    <source>
        <dbReference type="Proteomes" id="UP000049472"/>
    </source>
</evidence>
<organism evidence="6 7">
    <name type="scientific">Agathobacter rectalis</name>
    <dbReference type="NCBI Taxonomy" id="39491"/>
    <lineage>
        <taxon>Bacteria</taxon>
        <taxon>Bacillati</taxon>
        <taxon>Bacillota</taxon>
        <taxon>Clostridia</taxon>
        <taxon>Lachnospirales</taxon>
        <taxon>Lachnospiraceae</taxon>
        <taxon>Agathobacter</taxon>
    </lineage>
</organism>
<comment type="similarity">
    <text evidence="2 4">Belongs to the pseudouridine synthase RluA family.</text>
</comment>
<dbReference type="InterPro" id="IPR006145">
    <property type="entry name" value="PsdUridine_synth_RsuA/RluA"/>
</dbReference>
<evidence type="ECO:0000256" key="2">
    <source>
        <dbReference type="ARBA" id="ARBA00010876"/>
    </source>
</evidence>
<dbReference type="AlphaFoldDB" id="A0A0M6WLU7"/>
<reference evidence="7" key="1">
    <citation type="submission" date="2015-05" db="EMBL/GenBank/DDBJ databases">
        <authorList>
            <consortium name="Pathogen Informatics"/>
        </authorList>
    </citation>
    <scope>NUCLEOTIDE SEQUENCE [LARGE SCALE GENOMIC DNA]</scope>
    <source>
        <strain evidence="7">T1-815</strain>
    </source>
</reference>
<dbReference type="GO" id="GO:0003723">
    <property type="term" value="F:RNA binding"/>
    <property type="evidence" value="ECO:0007669"/>
    <property type="project" value="InterPro"/>
</dbReference>
<keyword evidence="7" id="KW-1185">Reference proteome</keyword>
<feature type="active site" evidence="3">
    <location>
        <position position="136"/>
    </location>
</feature>
<dbReference type="Gene3D" id="3.30.2350.10">
    <property type="entry name" value="Pseudouridine synthase"/>
    <property type="match status" value="1"/>
</dbReference>
<comment type="function">
    <text evidence="4">Responsible for synthesis of pseudouridine from uracil.</text>
</comment>
<dbReference type="InterPro" id="IPR050188">
    <property type="entry name" value="RluA_PseudoU_synthase"/>
</dbReference>
<dbReference type="Proteomes" id="UP000049472">
    <property type="component" value="Unassembled WGS sequence"/>
</dbReference>
<comment type="catalytic activity">
    <reaction evidence="1 4">
        <text>a uridine in RNA = a pseudouridine in RNA</text>
        <dbReference type="Rhea" id="RHEA:48348"/>
        <dbReference type="Rhea" id="RHEA-COMP:12068"/>
        <dbReference type="Rhea" id="RHEA-COMP:12069"/>
        <dbReference type="ChEBI" id="CHEBI:65314"/>
        <dbReference type="ChEBI" id="CHEBI:65315"/>
    </reaction>
</comment>
<dbReference type="PANTHER" id="PTHR21600:SF44">
    <property type="entry name" value="RIBOSOMAL LARGE SUBUNIT PSEUDOURIDINE SYNTHASE D"/>
    <property type="match status" value="1"/>
</dbReference>
<dbReference type="NCBIfam" id="TIGR00005">
    <property type="entry name" value="rluA_subfam"/>
    <property type="match status" value="1"/>
</dbReference>
<dbReference type="SUPFAM" id="SSF55120">
    <property type="entry name" value="Pseudouridine synthase"/>
    <property type="match status" value="1"/>
</dbReference>
<dbReference type="GO" id="GO:0009982">
    <property type="term" value="F:pseudouridine synthase activity"/>
    <property type="evidence" value="ECO:0007669"/>
    <property type="project" value="InterPro"/>
</dbReference>
<dbReference type="InterPro" id="IPR006225">
    <property type="entry name" value="PsdUridine_synth_RluC/D"/>
</dbReference>
<sequence length="295" mass="33422">MNRKIDYKINENDTGKTVEGFLKEHGYTHQVLVRLKQTDHGILRNGIWTYTNERLCKDDLITVQIVENECSDNIAPVNLPLDIAYEDDDIIVINKPFDMPAHPSAGNHDNTLANALMYYYGSQNKPFVYRCINRLDRDTTGLTIVAKHALAGGILGNAVAKRAIHRTYYAVCSGCTPACMRISAPIARKDASTIERCVDFKRGENAVTDFIRIKYNPDNNLSLVKLRLLTGRTHQIRVHMKYIGFPLIGDFLYNPDYTYISRQALHSGRLVFTHPVTGQKMNLISDIPSDMKSLF</sequence>
<name>A0A0M6WLU7_9FIRM</name>
<evidence type="ECO:0000313" key="6">
    <source>
        <dbReference type="EMBL" id="CRL36798.1"/>
    </source>
</evidence>
<dbReference type="GO" id="GO:0140098">
    <property type="term" value="F:catalytic activity, acting on RNA"/>
    <property type="evidence" value="ECO:0007669"/>
    <property type="project" value="UniProtKB-ARBA"/>
</dbReference>
<proteinExistence type="inferred from homology"/>
<protein>
    <recommendedName>
        <fullName evidence="4">Pseudouridine synthase</fullName>
        <ecNumber evidence="4">5.4.99.-</ecNumber>
    </recommendedName>
</protein>
<dbReference type="CDD" id="cd02869">
    <property type="entry name" value="PseudoU_synth_RluA_like"/>
    <property type="match status" value="1"/>
</dbReference>
<evidence type="ECO:0000256" key="3">
    <source>
        <dbReference type="PIRSR" id="PIRSR606225-1"/>
    </source>
</evidence>